<keyword evidence="3 6" id="KW-0812">Transmembrane</keyword>
<feature type="transmembrane region" description="Helical" evidence="6">
    <location>
        <begin position="21"/>
        <end position="45"/>
    </location>
</feature>
<feature type="transmembrane region" description="Helical" evidence="6">
    <location>
        <begin position="219"/>
        <end position="240"/>
    </location>
</feature>
<feature type="transmembrane region" description="Helical" evidence="6">
    <location>
        <begin position="112"/>
        <end position="132"/>
    </location>
</feature>
<evidence type="ECO:0000256" key="4">
    <source>
        <dbReference type="ARBA" id="ARBA00022989"/>
    </source>
</evidence>
<dbReference type="PANTHER" id="PTHR31885:SF6">
    <property type="entry name" value="GH04784P"/>
    <property type="match status" value="1"/>
</dbReference>
<evidence type="ECO:0000256" key="6">
    <source>
        <dbReference type="SAM" id="Phobius"/>
    </source>
</evidence>
<dbReference type="Proteomes" id="UP000466523">
    <property type="component" value="Unassembled WGS sequence"/>
</dbReference>
<dbReference type="AlphaFoldDB" id="A0A7K3LAF3"/>
<proteinExistence type="inferred from homology"/>
<dbReference type="EMBL" id="JAACYR010000013">
    <property type="protein sequence ID" value="NDJ88616.1"/>
    <property type="molecule type" value="Genomic_DNA"/>
</dbReference>
<evidence type="ECO:0000256" key="3">
    <source>
        <dbReference type="ARBA" id="ARBA00022692"/>
    </source>
</evidence>
<keyword evidence="4 6" id="KW-1133">Transmembrane helix</keyword>
<comment type="caution">
    <text evidence="7">The sequence shown here is derived from an EMBL/GenBank/DDBJ whole genome shotgun (WGS) entry which is preliminary data.</text>
</comment>
<feature type="transmembrane region" description="Helical" evidence="6">
    <location>
        <begin position="193"/>
        <end position="213"/>
    </location>
</feature>
<dbReference type="Pfam" id="PF07947">
    <property type="entry name" value="YhhN"/>
    <property type="match status" value="1"/>
</dbReference>
<feature type="transmembrane region" description="Helical" evidence="6">
    <location>
        <begin position="86"/>
        <end position="106"/>
    </location>
</feature>
<evidence type="ECO:0000256" key="5">
    <source>
        <dbReference type="ARBA" id="ARBA00023136"/>
    </source>
</evidence>
<protein>
    <submittedName>
        <fullName evidence="7">Lysoplasmalogenase</fullName>
    </submittedName>
</protein>
<evidence type="ECO:0000313" key="7">
    <source>
        <dbReference type="EMBL" id="NDJ88616.1"/>
    </source>
</evidence>
<comment type="subcellular location">
    <subcellularLocation>
        <location evidence="1">Membrane</location>
        <topology evidence="1">Multi-pass membrane protein</topology>
    </subcellularLocation>
</comment>
<dbReference type="PANTHER" id="PTHR31885">
    <property type="entry name" value="GH04784P"/>
    <property type="match status" value="1"/>
</dbReference>
<reference evidence="7 8" key="1">
    <citation type="submission" date="2020-01" db="EMBL/GenBank/DDBJ databases">
        <authorList>
            <person name="Sanchez-Estrada R."/>
            <person name="Gonzalez-Y-Merchand J.A."/>
            <person name="Rivera-Gutierrez S."/>
        </authorList>
    </citation>
    <scope>NUCLEOTIDE SEQUENCE [LARGE SCALE GENOMIC DNA]</scope>
    <source>
        <strain evidence="7 8">CST 7247</strain>
    </source>
</reference>
<gene>
    <name evidence="7" type="ORF">GWR20_05495</name>
</gene>
<sequence length="252" mass="26402">MGSIAESSSASGMRTPYATRLVPTAWAAAGWVGVGYGIFLTVLALRSPPGEALTGHWVGQPAFKSSMALLLVVAAAAHPILREARWLIPALTLSAAGDWLLAIPWWEPSFVAGLTAFLLAHLCFLGALVPLATVSRGRLIGVGLISVSCLALLASFWPGLVREQMTVPVTVYVVVLGAMVCAALLAKLPTRWTAVGAVFFAVSDAMIGAGRFVLDSEVLAAPVWWTYAAAQMLITAGFFFGRSGPAEPAAEH</sequence>
<dbReference type="GO" id="GO:0016020">
    <property type="term" value="C:membrane"/>
    <property type="evidence" value="ECO:0007669"/>
    <property type="project" value="UniProtKB-SubCell"/>
</dbReference>
<feature type="transmembrane region" description="Helical" evidence="6">
    <location>
        <begin position="139"/>
        <end position="157"/>
    </location>
</feature>
<evidence type="ECO:0000256" key="2">
    <source>
        <dbReference type="ARBA" id="ARBA00007375"/>
    </source>
</evidence>
<evidence type="ECO:0000313" key="8">
    <source>
        <dbReference type="Proteomes" id="UP000466523"/>
    </source>
</evidence>
<feature type="transmembrane region" description="Helical" evidence="6">
    <location>
        <begin position="65"/>
        <end position="81"/>
    </location>
</feature>
<dbReference type="InterPro" id="IPR012506">
    <property type="entry name" value="TMEM86B-like"/>
</dbReference>
<dbReference type="GO" id="GO:0016787">
    <property type="term" value="F:hydrolase activity"/>
    <property type="evidence" value="ECO:0007669"/>
    <property type="project" value="TreeGrafter"/>
</dbReference>
<keyword evidence="5 6" id="KW-0472">Membrane</keyword>
<accession>A0A7K3LAF3</accession>
<evidence type="ECO:0000256" key="1">
    <source>
        <dbReference type="ARBA" id="ARBA00004141"/>
    </source>
</evidence>
<organism evidence="7 8">
    <name type="scientific">Mycolicibacter kumamotonensis</name>
    <dbReference type="NCBI Taxonomy" id="354243"/>
    <lineage>
        <taxon>Bacteria</taxon>
        <taxon>Bacillati</taxon>
        <taxon>Actinomycetota</taxon>
        <taxon>Actinomycetes</taxon>
        <taxon>Mycobacteriales</taxon>
        <taxon>Mycobacteriaceae</taxon>
        <taxon>Mycolicibacter</taxon>
    </lineage>
</organism>
<feature type="transmembrane region" description="Helical" evidence="6">
    <location>
        <begin position="169"/>
        <end position="186"/>
    </location>
</feature>
<name>A0A7K3LAF3_9MYCO</name>
<comment type="similarity">
    <text evidence="2">Belongs to the TMEM86 family.</text>
</comment>
<dbReference type="OrthoDB" id="8925650at2"/>